<proteinExistence type="predicted"/>
<dbReference type="PANTHER" id="PTHR30146:SF148">
    <property type="entry name" value="HTH-TYPE TRANSCRIPTIONAL REPRESSOR PURR-RELATED"/>
    <property type="match status" value="1"/>
</dbReference>
<dbReference type="Pfam" id="PF00356">
    <property type="entry name" value="LacI"/>
    <property type="match status" value="1"/>
</dbReference>
<organism evidence="6 7">
    <name type="scientific">Ameyamaea chiangmaiensis</name>
    <dbReference type="NCBI Taxonomy" id="442969"/>
    <lineage>
        <taxon>Bacteria</taxon>
        <taxon>Pseudomonadati</taxon>
        <taxon>Pseudomonadota</taxon>
        <taxon>Alphaproteobacteria</taxon>
        <taxon>Acetobacterales</taxon>
        <taxon>Acetobacteraceae</taxon>
        <taxon>Ameyamaea</taxon>
    </lineage>
</organism>
<dbReference type="EMBL" id="JABXXR010000059">
    <property type="protein sequence ID" value="NVN40701.1"/>
    <property type="molecule type" value="Genomic_DNA"/>
</dbReference>
<dbReference type="PROSITE" id="PS50932">
    <property type="entry name" value="HTH_LACI_2"/>
    <property type="match status" value="1"/>
</dbReference>
<keyword evidence="2" id="KW-0805">Transcription regulation</keyword>
<gene>
    <name evidence="6" type="ORF">HUK82_09010</name>
</gene>
<dbReference type="PROSITE" id="PS00356">
    <property type="entry name" value="HTH_LACI_1"/>
    <property type="match status" value="1"/>
</dbReference>
<keyword evidence="7" id="KW-1185">Reference proteome</keyword>
<keyword evidence="1" id="KW-0678">Repressor</keyword>
<evidence type="ECO:0000256" key="2">
    <source>
        <dbReference type="ARBA" id="ARBA00023015"/>
    </source>
</evidence>
<dbReference type="SUPFAM" id="SSF53822">
    <property type="entry name" value="Periplasmic binding protein-like I"/>
    <property type="match status" value="1"/>
</dbReference>
<dbReference type="AlphaFoldDB" id="A0A850PHN6"/>
<sequence length="352" mass="37782">MARHPETGPGNSAHSRRSRRVGLLDVANAANVSRSTASLVLRGSPLVAEPTRARVMEAMSTLGYVYHRGAAMLREGRTRTIGLLVNDIANPYVAEFVAFLDQALERGGQVALLANSAESDTRQQQVLLRLREHSVDGVVFSPAEDSDERVIDELEFWQTPFVQALRYVSQTRGDYAGADYAEALRLAVRHLVALGHRKIAYIGGGPKPHSASREREQGFADEMHRQGLTAHRQHVGGVTGLDGAAAISDMMAQPDPPTAVICYNDPVAQGVLGRLQAHGLLPGRDVAVVGVDDLPSSAASWPSLTTVATAMNEVGAAVVALLARRIADPHAPVRRVVIAPRLIVRQSCGARE</sequence>
<dbReference type="Gene3D" id="3.40.50.2300">
    <property type="match status" value="2"/>
</dbReference>
<dbReference type="CDD" id="cd06289">
    <property type="entry name" value="PBP1_MalI-like"/>
    <property type="match status" value="1"/>
</dbReference>
<dbReference type="Gene3D" id="1.10.260.40">
    <property type="entry name" value="lambda repressor-like DNA-binding domains"/>
    <property type="match status" value="1"/>
</dbReference>
<evidence type="ECO:0000256" key="4">
    <source>
        <dbReference type="ARBA" id="ARBA00023163"/>
    </source>
</evidence>
<keyword evidence="3 6" id="KW-0238">DNA-binding</keyword>
<evidence type="ECO:0000259" key="5">
    <source>
        <dbReference type="PROSITE" id="PS50932"/>
    </source>
</evidence>
<evidence type="ECO:0000313" key="7">
    <source>
        <dbReference type="Proteomes" id="UP000585665"/>
    </source>
</evidence>
<dbReference type="InterPro" id="IPR010982">
    <property type="entry name" value="Lambda_DNA-bd_dom_sf"/>
</dbReference>
<keyword evidence="4" id="KW-0804">Transcription</keyword>
<feature type="domain" description="HTH lacI-type" evidence="5">
    <location>
        <begin position="21"/>
        <end position="75"/>
    </location>
</feature>
<dbReference type="SUPFAM" id="SSF47413">
    <property type="entry name" value="lambda repressor-like DNA-binding domains"/>
    <property type="match status" value="1"/>
</dbReference>
<evidence type="ECO:0000256" key="3">
    <source>
        <dbReference type="ARBA" id="ARBA00023125"/>
    </source>
</evidence>
<accession>A0A850PHN6</accession>
<dbReference type="CDD" id="cd01392">
    <property type="entry name" value="HTH_LacI"/>
    <property type="match status" value="1"/>
</dbReference>
<dbReference type="PANTHER" id="PTHR30146">
    <property type="entry name" value="LACI-RELATED TRANSCRIPTIONAL REPRESSOR"/>
    <property type="match status" value="1"/>
</dbReference>
<protein>
    <submittedName>
        <fullName evidence="6">LacI family DNA-binding transcriptional regulator</fullName>
    </submittedName>
</protein>
<evidence type="ECO:0000256" key="1">
    <source>
        <dbReference type="ARBA" id="ARBA00022491"/>
    </source>
</evidence>
<dbReference type="GO" id="GO:0003700">
    <property type="term" value="F:DNA-binding transcription factor activity"/>
    <property type="evidence" value="ECO:0007669"/>
    <property type="project" value="TreeGrafter"/>
</dbReference>
<dbReference type="InterPro" id="IPR028082">
    <property type="entry name" value="Peripla_BP_I"/>
</dbReference>
<dbReference type="SMART" id="SM00354">
    <property type="entry name" value="HTH_LACI"/>
    <property type="match status" value="1"/>
</dbReference>
<dbReference type="InterPro" id="IPR046335">
    <property type="entry name" value="LacI/GalR-like_sensor"/>
</dbReference>
<dbReference type="Pfam" id="PF13377">
    <property type="entry name" value="Peripla_BP_3"/>
    <property type="match status" value="1"/>
</dbReference>
<comment type="caution">
    <text evidence="6">The sequence shown here is derived from an EMBL/GenBank/DDBJ whole genome shotgun (WGS) entry which is preliminary data.</text>
</comment>
<name>A0A850PHN6_9PROT</name>
<evidence type="ECO:0000313" key="6">
    <source>
        <dbReference type="EMBL" id="NVN40701.1"/>
    </source>
</evidence>
<dbReference type="InterPro" id="IPR000843">
    <property type="entry name" value="HTH_LacI"/>
</dbReference>
<dbReference type="Proteomes" id="UP000585665">
    <property type="component" value="Unassembled WGS sequence"/>
</dbReference>
<dbReference type="GO" id="GO:0000976">
    <property type="term" value="F:transcription cis-regulatory region binding"/>
    <property type="evidence" value="ECO:0007669"/>
    <property type="project" value="TreeGrafter"/>
</dbReference>
<reference evidence="6 7" key="1">
    <citation type="submission" date="2020-06" db="EMBL/GenBank/DDBJ databases">
        <title>Description of novel acetic acid bacteria.</title>
        <authorList>
            <person name="Sombolestani A."/>
        </authorList>
    </citation>
    <scope>NUCLEOTIDE SEQUENCE [LARGE SCALE GENOMIC DNA]</scope>
    <source>
        <strain evidence="6 7">LMG 27010</strain>
    </source>
</reference>